<dbReference type="GO" id="GO:0005658">
    <property type="term" value="C:alpha DNA polymerase:primase complex"/>
    <property type="evidence" value="ECO:0007669"/>
    <property type="project" value="UniProtKB-ARBA"/>
</dbReference>
<evidence type="ECO:0000256" key="7">
    <source>
        <dbReference type="ARBA" id="ARBA00023004"/>
    </source>
</evidence>
<dbReference type="EMBL" id="LR789288">
    <property type="protein sequence ID" value="CAB3265150.1"/>
    <property type="molecule type" value="mRNA"/>
</dbReference>
<evidence type="ECO:0000256" key="6">
    <source>
        <dbReference type="ARBA" id="ARBA00022723"/>
    </source>
</evidence>
<dbReference type="FunFam" id="1.20.930.80:FF:000001">
    <property type="entry name" value="DNA primase large subunit"/>
    <property type="match status" value="1"/>
</dbReference>
<keyword evidence="8 11" id="KW-0411">Iron-sulfur</keyword>
<proteinExistence type="evidence at transcript level"/>
<dbReference type="PANTHER" id="PTHR10537:SF3">
    <property type="entry name" value="DNA PRIMASE LARGE SUBUNIT"/>
    <property type="match status" value="1"/>
</dbReference>
<reference evidence="14" key="1">
    <citation type="submission" date="2020-04" db="EMBL/GenBank/DDBJ databases">
        <authorList>
            <person name="Neveu A P."/>
        </authorList>
    </citation>
    <scope>NUCLEOTIDE SEQUENCE</scope>
    <source>
        <tissue evidence="14">Whole embryo</tissue>
    </source>
</reference>
<feature type="binding site" evidence="12">
    <location>
        <position position="380"/>
    </location>
    <ligand>
        <name>[4Fe-4S] cluster</name>
        <dbReference type="ChEBI" id="CHEBI:49883"/>
    </ligand>
</feature>
<evidence type="ECO:0000256" key="8">
    <source>
        <dbReference type="ARBA" id="ARBA00023014"/>
    </source>
</evidence>
<dbReference type="GO" id="GO:0051539">
    <property type="term" value="F:4 iron, 4 sulfur cluster binding"/>
    <property type="evidence" value="ECO:0007669"/>
    <property type="project" value="UniProtKB-UniRule"/>
</dbReference>
<keyword evidence="7 11" id="KW-0408">Iron</keyword>
<dbReference type="CDD" id="cd07322">
    <property type="entry name" value="PriL_PriS_Eukaryotic"/>
    <property type="match status" value="1"/>
</dbReference>
<keyword evidence="3 11" id="KW-0004">4Fe-4S</keyword>
<evidence type="ECO:0000256" key="1">
    <source>
        <dbReference type="ARBA" id="ARBA00010564"/>
    </source>
</evidence>
<comment type="subunit">
    <text evidence="10">Heterodimer of a catalytic subunit PRIM1 and a regulatory subunit PRIM2, also known as the DNA primase complex. Interacts via (C-terminus) with PRIM1. Component of the alpha DNA polymerase complex (also known as the alpha DNA polymerase-primase complex) consisting of four subunits: the catalytic subunit POLA1, the regulatory subunit POLA2, and the primase complex subunits PRIM1 and PRIM2 respectively. Within the complex, POLA1 directly interacts with PRIM2.</text>
</comment>
<keyword evidence="6 11" id="KW-0479">Metal-binding</keyword>
<dbReference type="InterPro" id="IPR058560">
    <property type="entry name" value="DNA_primase_C"/>
</dbReference>
<evidence type="ECO:0000256" key="9">
    <source>
        <dbReference type="ARBA" id="ARBA00023125"/>
    </source>
</evidence>
<organism evidence="14">
    <name type="scientific">Phallusia mammillata</name>
    <dbReference type="NCBI Taxonomy" id="59560"/>
    <lineage>
        <taxon>Eukaryota</taxon>
        <taxon>Metazoa</taxon>
        <taxon>Chordata</taxon>
        <taxon>Tunicata</taxon>
        <taxon>Ascidiacea</taxon>
        <taxon>Phlebobranchia</taxon>
        <taxon>Ascidiidae</taxon>
        <taxon>Phallusia</taxon>
    </lineage>
</organism>
<protein>
    <recommendedName>
        <fullName evidence="2 11">DNA primase large subunit</fullName>
    </recommendedName>
</protein>
<keyword evidence="9 11" id="KW-0238">DNA-binding</keyword>
<keyword evidence="4 11" id="KW-0639">Primosome</keyword>
<evidence type="ECO:0000256" key="4">
    <source>
        <dbReference type="ARBA" id="ARBA00022515"/>
    </source>
</evidence>
<dbReference type="GO" id="GO:0006270">
    <property type="term" value="P:DNA replication initiation"/>
    <property type="evidence" value="ECO:0007669"/>
    <property type="project" value="UniProtKB-ARBA"/>
</dbReference>
<comment type="cofactor">
    <cofactor evidence="11">
        <name>[4Fe-4S] cluster</name>
        <dbReference type="ChEBI" id="CHEBI:49883"/>
    </cofactor>
    <text evidence="11">Binds 1 [4Fe-4S] cluster.</text>
</comment>
<dbReference type="GO" id="GO:0003677">
    <property type="term" value="F:DNA binding"/>
    <property type="evidence" value="ECO:0007669"/>
    <property type="project" value="UniProtKB-UniRule"/>
</dbReference>
<evidence type="ECO:0000256" key="11">
    <source>
        <dbReference type="PIRNR" id="PIRNR009449"/>
    </source>
</evidence>
<dbReference type="Gene3D" id="1.20.930.80">
    <property type="match status" value="1"/>
</dbReference>
<dbReference type="InterPro" id="IPR007238">
    <property type="entry name" value="DNA_primase_lsu_euk/arc"/>
</dbReference>
<evidence type="ECO:0000313" key="14">
    <source>
        <dbReference type="EMBL" id="CAB3265150.1"/>
    </source>
</evidence>
<evidence type="ECO:0000256" key="5">
    <source>
        <dbReference type="ARBA" id="ARBA00022705"/>
    </source>
</evidence>
<evidence type="ECO:0000256" key="3">
    <source>
        <dbReference type="ARBA" id="ARBA00022485"/>
    </source>
</evidence>
<dbReference type="InterPro" id="IPR016558">
    <property type="entry name" value="DNA_primase_lsu_euk"/>
</dbReference>
<feature type="domain" description="DNA primase large subunit C-terminal" evidence="13">
    <location>
        <begin position="292"/>
        <end position="461"/>
    </location>
</feature>
<comment type="function">
    <text evidence="11">DNA primase is the polymerase that synthesizes small RNA primers for the Okazaki fragments made during discontinuous DNA replication.</text>
</comment>
<evidence type="ECO:0000256" key="12">
    <source>
        <dbReference type="PIRSR" id="PIRSR009449-1"/>
    </source>
</evidence>
<feature type="binding site" evidence="12">
    <location>
        <position position="397"/>
    </location>
    <ligand>
        <name>[4Fe-4S] cluster</name>
        <dbReference type="ChEBI" id="CHEBI:49883"/>
    </ligand>
</feature>
<evidence type="ECO:0000256" key="10">
    <source>
        <dbReference type="ARBA" id="ARBA00061902"/>
    </source>
</evidence>
<feature type="binding site" evidence="12">
    <location>
        <position position="301"/>
    </location>
    <ligand>
        <name>[4Fe-4S] cluster</name>
        <dbReference type="ChEBI" id="CHEBI:49883"/>
    </ligand>
</feature>
<evidence type="ECO:0000256" key="2">
    <source>
        <dbReference type="ARBA" id="ARBA00019038"/>
    </source>
</evidence>
<dbReference type="GO" id="GO:0046872">
    <property type="term" value="F:metal ion binding"/>
    <property type="evidence" value="ECO:0007669"/>
    <property type="project" value="UniProtKB-UniRule"/>
</dbReference>
<dbReference type="Pfam" id="PF04104">
    <property type="entry name" value="DNA_primase_lrg"/>
    <property type="match status" value="1"/>
</dbReference>
<comment type="similarity">
    <text evidence="1 11">Belongs to the eukaryotic-type primase large subunit family.</text>
</comment>
<feature type="binding site" evidence="12">
    <location>
        <position position="437"/>
    </location>
    <ligand>
        <name>[4Fe-4S] cluster</name>
        <dbReference type="ChEBI" id="CHEBI:49883"/>
    </ligand>
</feature>
<dbReference type="PANTHER" id="PTHR10537">
    <property type="entry name" value="DNA PRIMASE LARGE SUBUNIT"/>
    <property type="match status" value="1"/>
</dbReference>
<dbReference type="AlphaFoldDB" id="A0A6F9DQ40"/>
<evidence type="ECO:0000259" key="13">
    <source>
        <dbReference type="Pfam" id="PF04104"/>
    </source>
</evidence>
<dbReference type="Pfam" id="PF26466">
    <property type="entry name" value="DNA_primase_lrg_N"/>
    <property type="match status" value="1"/>
</dbReference>
<dbReference type="PIRSF" id="PIRSF009449">
    <property type="entry name" value="DNA_primase_large_subunit"/>
    <property type="match status" value="1"/>
</dbReference>
<dbReference type="GO" id="GO:0006269">
    <property type="term" value="P:DNA replication, synthesis of primer"/>
    <property type="evidence" value="ECO:0007669"/>
    <property type="project" value="UniProtKB-KW"/>
</dbReference>
<keyword evidence="5 11" id="KW-0235">DNA replication</keyword>
<accession>A0A6F9DQ40</accession>
<gene>
    <name evidence="14" type="primary">Prim2</name>
</gene>
<name>A0A6F9DQ40_9ASCI</name>
<sequence length="527" mass="61289">MQFGGTPKQGIRRRNRQLMLNSELSVESYPHGLMMYNDPPTMNISLQDFELFAFERVKVLHYLDSLAISVVKNSAAYKDKLTEFLRKNYPGFLKTTVVGTEVSGAELEWRKRDHVSHFILRLAYCRSEELRRWFLEKELDLFKFRFLREGNSSIQEFLQINKLFYTPISEKEKTRFASSLSKISIEMNEAAIEKSCYYRVPFEEVLNLVSNRRVFLFEGDAFVPQKEFLSIVSTQFREHLSKALTLTARSLPHLEEDDRLLPILRSFNQNALSTAYDPKRNEGNVSISDLDELSSVSYPLCMRELHRSLKDSHHLRHWGRMQYGLFLKGIGVTLEDSLKFWRQEMGKGIGIDKFDKEHAYNIRHNYGKEGKRTNYTPYSCMTIITKNPPAAQDHHGCPFKHTSPDLLRQKLRSYKASSDVIEQIVELVKGQHFQIACQKYFEATHKVEDASFQVTHPNHYFDESQRILRGEQPGRSKSSREIADAAFTPAWSVPLPKSENVVSQNPKNDLDDTELDQMLLEYSEQIK</sequence>